<dbReference type="RefSeq" id="XP_041547051.1">
    <property type="nucleotide sequence ID" value="XM_041682718.1"/>
</dbReference>
<proteinExistence type="predicted"/>
<name>A0A7R8AF04_ASPKA</name>
<accession>A0A7R8AF04</accession>
<dbReference type="EMBL" id="AP024431">
    <property type="protein sequence ID" value="BCS03289.1"/>
    <property type="molecule type" value="Genomic_DNA"/>
</dbReference>
<sequence>MASVCRNDGLGRVEALFRDHPSLSLPFLSSHFRCRLTTLNWSDVLCFLSYFPAGFPTFSLFIQYTFLLPPSSSSLLPFPLFLSLFDSPLIPNNSLGYTYSGN</sequence>
<reference evidence="1" key="2">
    <citation type="submission" date="2021-02" db="EMBL/GenBank/DDBJ databases">
        <title>Aspergillus luchuensis mut. kawachii IFO 4304 genome sequence.</title>
        <authorList>
            <person name="Mori K."/>
            <person name="Kadooka C."/>
            <person name="Goto M."/>
            <person name="Futagami T."/>
        </authorList>
    </citation>
    <scope>NUCLEOTIDE SEQUENCE</scope>
    <source>
        <strain evidence="1">IFO 4308</strain>
    </source>
</reference>
<reference evidence="1" key="1">
    <citation type="submission" date="2021-01" db="EMBL/GenBank/DDBJ databases">
        <authorList>
            <consortium name="Aspergillus luchuensis mut. kawachii IFO 4304 genome sequencing consortium"/>
            <person name="Kazuki M."/>
            <person name="Futagami T."/>
        </authorList>
    </citation>
    <scope>NUCLEOTIDE SEQUENCE</scope>
    <source>
        <strain evidence="1">IFO 4308</strain>
    </source>
</reference>
<dbReference type="AlphaFoldDB" id="A0A7R8AF04"/>
<keyword evidence="2" id="KW-1185">Reference proteome</keyword>
<evidence type="ECO:0000313" key="2">
    <source>
        <dbReference type="Proteomes" id="UP000661280"/>
    </source>
</evidence>
<evidence type="ECO:0000313" key="1">
    <source>
        <dbReference type="EMBL" id="BCS03289.1"/>
    </source>
</evidence>
<dbReference type="KEGG" id="aluc:AKAW2_70167A"/>
<dbReference type="GeneID" id="64964610"/>
<dbReference type="Proteomes" id="UP000661280">
    <property type="component" value="Chromosome 7"/>
</dbReference>
<protein>
    <submittedName>
        <fullName evidence="1">Uncharacterized protein</fullName>
    </submittedName>
</protein>
<gene>
    <name evidence="1" type="ORF">AKAW2_70167A</name>
</gene>
<organism evidence="1 2">
    <name type="scientific">Aspergillus kawachii</name>
    <name type="common">White koji mold</name>
    <name type="synonym">Aspergillus awamori var. kawachi</name>
    <dbReference type="NCBI Taxonomy" id="1069201"/>
    <lineage>
        <taxon>Eukaryota</taxon>
        <taxon>Fungi</taxon>
        <taxon>Dikarya</taxon>
        <taxon>Ascomycota</taxon>
        <taxon>Pezizomycotina</taxon>
        <taxon>Eurotiomycetes</taxon>
        <taxon>Eurotiomycetidae</taxon>
        <taxon>Eurotiales</taxon>
        <taxon>Aspergillaceae</taxon>
        <taxon>Aspergillus</taxon>
        <taxon>Aspergillus subgen. Circumdati</taxon>
    </lineage>
</organism>